<evidence type="ECO:0000256" key="8">
    <source>
        <dbReference type="ARBA" id="ARBA00023125"/>
    </source>
</evidence>
<evidence type="ECO:0000256" key="2">
    <source>
        <dbReference type="ARBA" id="ARBA00009409"/>
    </source>
</evidence>
<dbReference type="InterPro" id="IPR035937">
    <property type="entry name" value="FPG_N"/>
</dbReference>
<dbReference type="Pfam" id="PF06831">
    <property type="entry name" value="H2TH"/>
    <property type="match status" value="1"/>
</dbReference>
<organism evidence="16 17">
    <name type="scientific">Paenibacillus lutrae</name>
    <dbReference type="NCBI Taxonomy" id="2078573"/>
    <lineage>
        <taxon>Bacteria</taxon>
        <taxon>Bacillati</taxon>
        <taxon>Bacillota</taxon>
        <taxon>Bacilli</taxon>
        <taxon>Bacillales</taxon>
        <taxon>Paenibacillaceae</taxon>
        <taxon>Paenibacillus</taxon>
    </lineage>
</organism>
<evidence type="ECO:0000256" key="12">
    <source>
        <dbReference type="ARBA" id="ARBA00023295"/>
    </source>
</evidence>
<dbReference type="EMBL" id="RHLK01000006">
    <property type="protein sequence ID" value="MVP00406.1"/>
    <property type="molecule type" value="Genomic_DNA"/>
</dbReference>
<dbReference type="InterPro" id="IPR015886">
    <property type="entry name" value="H2TH_FPG"/>
</dbReference>
<dbReference type="GO" id="GO:0016829">
    <property type="term" value="F:lyase activity"/>
    <property type="evidence" value="ECO:0007669"/>
    <property type="project" value="UniProtKB-KW"/>
</dbReference>
<dbReference type="AlphaFoldDB" id="A0A7X3FIH4"/>
<comment type="catalytic activity">
    <reaction evidence="1">
        <text>Hydrolysis of DNA containing ring-opened 7-methylguanine residues, releasing 2,6-diamino-4-hydroxy-5-(N-methyl)formamidopyrimidine.</text>
        <dbReference type="EC" id="3.2.2.23"/>
    </reaction>
</comment>
<dbReference type="InterPro" id="IPR000214">
    <property type="entry name" value="Znf_DNA_glyclase/AP_lyase"/>
</dbReference>
<evidence type="ECO:0000256" key="11">
    <source>
        <dbReference type="ARBA" id="ARBA00023268"/>
    </source>
</evidence>
<dbReference type="GO" id="GO:0003684">
    <property type="term" value="F:damaged DNA binding"/>
    <property type="evidence" value="ECO:0007669"/>
    <property type="project" value="InterPro"/>
</dbReference>
<dbReference type="GO" id="GO:0008270">
    <property type="term" value="F:zinc ion binding"/>
    <property type="evidence" value="ECO:0007669"/>
    <property type="project" value="UniProtKB-KW"/>
</dbReference>
<evidence type="ECO:0000256" key="1">
    <source>
        <dbReference type="ARBA" id="ARBA00001668"/>
    </source>
</evidence>
<sequence length="269" mass="30442">MPEWPEMEHYRKQLARMILNMPIRQVIVNRPKSLNVTEENFRQAVLGAAIRRVERRAKQLIFVLDTDKYLLLHLMLGGILFYGPEGERPNRSTQIELSFGDNRLYFIGLRLGYLHLFDRSGLEKELSGLGPDPFDAALSPDRFRSMLHGKKGTLKTTLTDQKWLAGIGNCYSDEICFAAGLLPTRGPGSLNQQEGQRLYTAMHGVLHEALAAGGYMEMPLFNGDKLTGSYNDLCKVYDRPGEPCVRCGQPIVFDKVSSRKCFYCTNCQT</sequence>
<evidence type="ECO:0000259" key="15">
    <source>
        <dbReference type="PROSITE" id="PS51068"/>
    </source>
</evidence>
<dbReference type="SUPFAM" id="SSF46946">
    <property type="entry name" value="S13-like H2TH domain"/>
    <property type="match status" value="1"/>
</dbReference>
<evidence type="ECO:0000256" key="9">
    <source>
        <dbReference type="ARBA" id="ARBA00023204"/>
    </source>
</evidence>
<dbReference type="PANTHER" id="PTHR22993">
    <property type="entry name" value="FORMAMIDOPYRIMIDINE-DNA GLYCOSYLASE"/>
    <property type="match status" value="1"/>
</dbReference>
<keyword evidence="16" id="KW-0255">Endonuclease</keyword>
<dbReference type="RefSeq" id="WP_157336053.1">
    <property type="nucleotide sequence ID" value="NZ_RHLK01000006.1"/>
</dbReference>
<evidence type="ECO:0000256" key="13">
    <source>
        <dbReference type="PROSITE-ProRule" id="PRU00391"/>
    </source>
</evidence>
<name>A0A7X3FIH4_9BACL</name>
<dbReference type="PROSITE" id="PS51068">
    <property type="entry name" value="FPG_CAT"/>
    <property type="match status" value="1"/>
</dbReference>
<dbReference type="GO" id="GO:0006284">
    <property type="term" value="P:base-excision repair"/>
    <property type="evidence" value="ECO:0007669"/>
    <property type="project" value="InterPro"/>
</dbReference>
<dbReference type="PANTHER" id="PTHR22993:SF9">
    <property type="entry name" value="FORMAMIDOPYRIMIDINE-DNA GLYCOSYLASE"/>
    <property type="match status" value="1"/>
</dbReference>
<dbReference type="SMART" id="SM01232">
    <property type="entry name" value="H2TH"/>
    <property type="match status" value="1"/>
</dbReference>
<dbReference type="InterPro" id="IPR010979">
    <property type="entry name" value="Ribosomal_uS13-like_H2TH"/>
</dbReference>
<keyword evidence="11" id="KW-0511">Multifunctional enzyme</keyword>
<keyword evidence="6" id="KW-0378">Hydrolase</keyword>
<evidence type="ECO:0000256" key="3">
    <source>
        <dbReference type="ARBA" id="ARBA00022723"/>
    </source>
</evidence>
<evidence type="ECO:0000259" key="14">
    <source>
        <dbReference type="PROSITE" id="PS51066"/>
    </source>
</evidence>
<evidence type="ECO:0000256" key="10">
    <source>
        <dbReference type="ARBA" id="ARBA00023239"/>
    </source>
</evidence>
<dbReference type="OrthoDB" id="9800855at2"/>
<feature type="domain" description="FPG-type" evidence="14">
    <location>
        <begin position="235"/>
        <end position="269"/>
    </location>
</feature>
<keyword evidence="12" id="KW-0326">Glycosidase</keyword>
<dbReference type="Pfam" id="PF01149">
    <property type="entry name" value="Fapy_DNA_glyco"/>
    <property type="match status" value="1"/>
</dbReference>
<evidence type="ECO:0000313" key="17">
    <source>
        <dbReference type="Proteomes" id="UP000490800"/>
    </source>
</evidence>
<dbReference type="Proteomes" id="UP000490800">
    <property type="component" value="Unassembled WGS sequence"/>
</dbReference>
<keyword evidence="9" id="KW-0234">DNA repair</keyword>
<evidence type="ECO:0000256" key="7">
    <source>
        <dbReference type="ARBA" id="ARBA00022833"/>
    </source>
</evidence>
<dbReference type="InterPro" id="IPR012319">
    <property type="entry name" value="FPG_cat"/>
</dbReference>
<keyword evidence="17" id="KW-1185">Reference proteome</keyword>
<keyword evidence="8" id="KW-0238">DNA-binding</keyword>
<accession>A0A7X3FIH4</accession>
<keyword evidence="4" id="KW-0227">DNA damage</keyword>
<comment type="caution">
    <text evidence="16">The sequence shown here is derived from an EMBL/GenBank/DDBJ whole genome shotgun (WGS) entry which is preliminary data.</text>
</comment>
<evidence type="ECO:0000256" key="6">
    <source>
        <dbReference type="ARBA" id="ARBA00022801"/>
    </source>
</evidence>
<evidence type="ECO:0000256" key="5">
    <source>
        <dbReference type="ARBA" id="ARBA00022771"/>
    </source>
</evidence>
<keyword evidence="3" id="KW-0479">Metal-binding</keyword>
<evidence type="ECO:0000256" key="4">
    <source>
        <dbReference type="ARBA" id="ARBA00022763"/>
    </source>
</evidence>
<dbReference type="Gene3D" id="3.20.190.10">
    <property type="entry name" value="MutM-like, N-terminal"/>
    <property type="match status" value="1"/>
</dbReference>
<proteinExistence type="inferred from homology"/>
<keyword evidence="16" id="KW-0540">Nuclease</keyword>
<keyword evidence="7" id="KW-0862">Zinc</keyword>
<evidence type="ECO:0000313" key="16">
    <source>
        <dbReference type="EMBL" id="MVP00406.1"/>
    </source>
</evidence>
<keyword evidence="10" id="KW-0456">Lyase</keyword>
<comment type="similarity">
    <text evidence="2">Belongs to the FPG family.</text>
</comment>
<protein>
    <submittedName>
        <fullName evidence="16">Endonuclease VIII</fullName>
    </submittedName>
</protein>
<feature type="domain" description="Formamidopyrimidine-DNA glycosylase catalytic" evidence="15">
    <location>
        <begin position="2"/>
        <end position="106"/>
    </location>
</feature>
<dbReference type="GO" id="GO:0003906">
    <property type="term" value="F:DNA-(apurinic or apyrimidinic site) endonuclease activity"/>
    <property type="evidence" value="ECO:0007669"/>
    <property type="project" value="InterPro"/>
</dbReference>
<keyword evidence="5 13" id="KW-0863">Zinc-finger</keyword>
<dbReference type="SUPFAM" id="SSF57716">
    <property type="entry name" value="Glucocorticoid receptor-like (DNA-binding domain)"/>
    <property type="match status" value="1"/>
</dbReference>
<dbReference type="SUPFAM" id="SSF81624">
    <property type="entry name" value="N-terminal domain of MutM-like DNA repair proteins"/>
    <property type="match status" value="1"/>
</dbReference>
<reference evidence="16 17" key="1">
    <citation type="journal article" date="2019" name="Microorganisms">
        <title>Paenibacillus lutrae sp. nov., A Chitinolytic Species Isolated from A River Otter in Castril Natural Park, Granada, Spain.</title>
        <authorList>
            <person name="Rodriguez M."/>
            <person name="Reina J.C."/>
            <person name="Bejar V."/>
            <person name="Llamas I."/>
        </authorList>
    </citation>
    <scope>NUCLEOTIDE SEQUENCE [LARGE SCALE GENOMIC DNA]</scope>
    <source>
        <strain evidence="16 17">N10</strain>
    </source>
</reference>
<gene>
    <name evidence="16" type="ORF">EDM21_12870</name>
</gene>
<dbReference type="GO" id="GO:0034039">
    <property type="term" value="F:8-oxo-7,8-dihydroguanine DNA N-glycosylase activity"/>
    <property type="evidence" value="ECO:0007669"/>
    <property type="project" value="TreeGrafter"/>
</dbReference>
<dbReference type="SMART" id="SM00898">
    <property type="entry name" value="Fapy_DNA_glyco"/>
    <property type="match status" value="1"/>
</dbReference>
<dbReference type="Gene3D" id="1.10.8.50">
    <property type="match status" value="1"/>
</dbReference>
<dbReference type="PROSITE" id="PS51066">
    <property type="entry name" value="ZF_FPG_2"/>
    <property type="match status" value="1"/>
</dbReference>